<name>A0A4Z2CTG5_SCHJA</name>
<accession>A0A4Z2CTG5</accession>
<evidence type="ECO:0000313" key="3">
    <source>
        <dbReference type="Proteomes" id="UP000311919"/>
    </source>
</evidence>
<comment type="caution">
    <text evidence="2">The sequence shown here is derived from an EMBL/GenBank/DDBJ whole genome shotgun (WGS) entry which is preliminary data.</text>
</comment>
<keyword evidence="3" id="KW-1185">Reference proteome</keyword>
<protein>
    <submittedName>
        <fullName evidence="2">Uncharacterized protein</fullName>
    </submittedName>
</protein>
<gene>
    <name evidence="2" type="ORF">EWB00_007795</name>
</gene>
<organism evidence="2 3">
    <name type="scientific">Schistosoma japonicum</name>
    <name type="common">Blood fluke</name>
    <dbReference type="NCBI Taxonomy" id="6182"/>
    <lineage>
        <taxon>Eukaryota</taxon>
        <taxon>Metazoa</taxon>
        <taxon>Spiralia</taxon>
        <taxon>Lophotrochozoa</taxon>
        <taxon>Platyhelminthes</taxon>
        <taxon>Trematoda</taxon>
        <taxon>Digenea</taxon>
        <taxon>Strigeidida</taxon>
        <taxon>Schistosomatoidea</taxon>
        <taxon>Schistosomatidae</taxon>
        <taxon>Schistosoma</taxon>
    </lineage>
</organism>
<dbReference type="EMBL" id="SKCS01000432">
    <property type="protein sequence ID" value="TNN07384.1"/>
    <property type="molecule type" value="Genomic_DNA"/>
</dbReference>
<dbReference type="Proteomes" id="UP000311919">
    <property type="component" value="Unassembled WGS sequence"/>
</dbReference>
<keyword evidence="1" id="KW-1133">Transmembrane helix</keyword>
<proteinExistence type="predicted"/>
<keyword evidence="1" id="KW-0472">Membrane</keyword>
<keyword evidence="1" id="KW-0812">Transmembrane</keyword>
<evidence type="ECO:0000256" key="1">
    <source>
        <dbReference type="SAM" id="Phobius"/>
    </source>
</evidence>
<sequence>MLIGVDENIDYDFDDDSNDANVPILDFCYDYIYEAVDHGFNDYDIDDDEFCDNIVVLNSLLVVVVAAVIIVVIVLIFT</sequence>
<feature type="transmembrane region" description="Helical" evidence="1">
    <location>
        <begin position="54"/>
        <end position="77"/>
    </location>
</feature>
<dbReference type="AlphaFoldDB" id="A0A4Z2CTG5"/>
<reference evidence="2 3" key="1">
    <citation type="submission" date="2019-03" db="EMBL/GenBank/DDBJ databases">
        <title>An improved genome assembly of the fluke Schistosoma japonicum.</title>
        <authorList>
            <person name="Hu W."/>
            <person name="Luo F."/>
            <person name="Yin M."/>
            <person name="Mo X."/>
            <person name="Sun C."/>
            <person name="Wu Q."/>
            <person name="Zhu B."/>
            <person name="Xiang M."/>
            <person name="Wang J."/>
            <person name="Wang Y."/>
            <person name="Zhang T."/>
            <person name="Xu B."/>
            <person name="Zheng H."/>
            <person name="Feng Z."/>
        </authorList>
    </citation>
    <scope>NUCLEOTIDE SEQUENCE [LARGE SCALE GENOMIC DNA]</scope>
    <source>
        <strain evidence="2">HuSjv2</strain>
        <tissue evidence="2">Worms</tissue>
    </source>
</reference>
<evidence type="ECO:0000313" key="2">
    <source>
        <dbReference type="EMBL" id="TNN07384.1"/>
    </source>
</evidence>